<keyword evidence="4" id="KW-1185">Reference proteome</keyword>
<evidence type="ECO:0000313" key="4">
    <source>
        <dbReference type="Proteomes" id="UP001648503"/>
    </source>
</evidence>
<keyword evidence="1" id="KW-0175">Coiled coil</keyword>
<feature type="domain" description="Calcineurin-like phosphoesterase" evidence="2">
    <location>
        <begin position="253"/>
        <end position="465"/>
    </location>
</feature>
<evidence type="ECO:0000256" key="1">
    <source>
        <dbReference type="SAM" id="Coils"/>
    </source>
</evidence>
<accession>A0ABQ8FMM1</accession>
<dbReference type="PANTHER" id="PTHR46546">
    <property type="entry name" value="SHEWANELLA-LIKE PROTEIN PHOSPHATASE 1"/>
    <property type="match status" value="1"/>
</dbReference>
<sequence>MIPDITTTSDNEDQLRNMALSKKIACALKRRHVRLNAYSKKLKNSTKRLVHRNSLAHQLDTMINRTRRYTVQAILHARSKIRKNTKVMDMRKAKVSTSAQTKPPQSLVYTKNTPFALVKEAPYSYILHNEETCQDTTYSRPEEETKVEEEYQHLVKRYNRETIQDIINSRLEKIRLKKEAEIEAARLEEEAKLEKEARLNAARLEEAKIDEAKIERAKAEVAKQRQSDLSNDQLEQLFGIYSTRSWKSISKRRIVAVGDLHGDFEMSVETLQVAKIINGNLEWIAGNTILVQTGDVVDRGDDTIELYALLRDLTDQAKKHGGRLIQLLGNHEVMNMAEDLRYVSKEDIASYGGLDVRLKAFSKHGDIGGYLRTLGVAAKVDGTVFFHAGADLKWSQLGVDVLNTLARQELVDQDAKYISKSKIFGSNGPLWYRGFALRKDYAFCDVVKAVLSNLKASRMVIGHTPTEDGMIDDRCNGLVYIIDVGISKAIRGRIAALEIVGNRVTPLYPRYTF</sequence>
<dbReference type="InterPro" id="IPR029052">
    <property type="entry name" value="Metallo-depent_PP-like"/>
</dbReference>
<reference evidence="3 4" key="1">
    <citation type="submission" date="2021-02" db="EMBL/GenBank/DDBJ databases">
        <title>Variation within the Batrachochytrium salamandrivorans European outbreak.</title>
        <authorList>
            <person name="Kelly M."/>
            <person name="Pasmans F."/>
            <person name="Shea T.P."/>
            <person name="Munoz J.F."/>
            <person name="Carranza S."/>
            <person name="Cuomo C.A."/>
            <person name="Martel A."/>
        </authorList>
    </citation>
    <scope>NUCLEOTIDE SEQUENCE [LARGE SCALE GENOMIC DNA]</scope>
    <source>
        <strain evidence="3 4">AMFP18/2</strain>
    </source>
</reference>
<dbReference type="Gene3D" id="3.60.21.10">
    <property type="match status" value="1"/>
</dbReference>
<evidence type="ECO:0000313" key="3">
    <source>
        <dbReference type="EMBL" id="KAH6600891.1"/>
    </source>
</evidence>
<gene>
    <name evidence="3" type="ORF">BASA50_001998</name>
</gene>
<name>A0ABQ8FMM1_9FUNG</name>
<organism evidence="3 4">
    <name type="scientific">Batrachochytrium salamandrivorans</name>
    <dbReference type="NCBI Taxonomy" id="1357716"/>
    <lineage>
        <taxon>Eukaryota</taxon>
        <taxon>Fungi</taxon>
        <taxon>Fungi incertae sedis</taxon>
        <taxon>Chytridiomycota</taxon>
        <taxon>Chytridiomycota incertae sedis</taxon>
        <taxon>Chytridiomycetes</taxon>
        <taxon>Rhizophydiales</taxon>
        <taxon>Rhizophydiales incertae sedis</taxon>
        <taxon>Batrachochytrium</taxon>
    </lineage>
</organism>
<dbReference type="EMBL" id="JAFCIX010000025">
    <property type="protein sequence ID" value="KAH6600891.1"/>
    <property type="molecule type" value="Genomic_DNA"/>
</dbReference>
<evidence type="ECO:0000259" key="2">
    <source>
        <dbReference type="Pfam" id="PF00149"/>
    </source>
</evidence>
<dbReference type="Proteomes" id="UP001648503">
    <property type="component" value="Unassembled WGS sequence"/>
</dbReference>
<comment type="caution">
    <text evidence="3">The sequence shown here is derived from an EMBL/GenBank/DDBJ whole genome shotgun (WGS) entry which is preliminary data.</text>
</comment>
<dbReference type="InterPro" id="IPR004843">
    <property type="entry name" value="Calcineurin-like_PHP"/>
</dbReference>
<dbReference type="SUPFAM" id="SSF56300">
    <property type="entry name" value="Metallo-dependent phosphatases"/>
    <property type="match status" value="1"/>
</dbReference>
<feature type="coiled-coil region" evidence="1">
    <location>
        <begin position="168"/>
        <end position="227"/>
    </location>
</feature>
<proteinExistence type="predicted"/>
<dbReference type="Pfam" id="PF00149">
    <property type="entry name" value="Metallophos"/>
    <property type="match status" value="1"/>
</dbReference>
<protein>
    <recommendedName>
        <fullName evidence="2">Calcineurin-like phosphoesterase domain-containing protein</fullName>
    </recommendedName>
</protein>
<dbReference type="PANTHER" id="PTHR46546:SF4">
    <property type="entry name" value="SHEWANELLA-LIKE PROTEIN PHOSPHATASE 1"/>
    <property type="match status" value="1"/>
</dbReference>